<dbReference type="EMBL" id="LR798243">
    <property type="protein sequence ID" value="CAB5214388.1"/>
    <property type="molecule type" value="Genomic_DNA"/>
</dbReference>
<proteinExistence type="predicted"/>
<organism evidence="1">
    <name type="scientific">uncultured Caudovirales phage</name>
    <dbReference type="NCBI Taxonomy" id="2100421"/>
    <lineage>
        <taxon>Viruses</taxon>
        <taxon>Duplodnaviria</taxon>
        <taxon>Heunggongvirae</taxon>
        <taxon>Uroviricota</taxon>
        <taxon>Caudoviricetes</taxon>
        <taxon>Peduoviridae</taxon>
        <taxon>Maltschvirus</taxon>
        <taxon>Maltschvirus maltsch</taxon>
    </lineage>
</organism>
<sequence length="142" mass="15078">MARFLKNPDLAPGSLAARLPITTSSLSDAPVTGLIRFNSTNSRIEFYYNGAWNQVAKIGTVPLVVDTFQGTGSQTDFTMTQTESDANAVAVFIGGVYQQPNVNYTVNSTTTITFTSAPPLYVGSSPVQVNVIHNLNSTNAAA</sequence>
<name>A0A6J7WNV9_9CAUD</name>
<gene>
    <name evidence="1" type="ORF">UFOVP190_83</name>
</gene>
<protein>
    <submittedName>
        <fullName evidence="1">Uncharacterized protein</fullName>
    </submittedName>
</protein>
<evidence type="ECO:0000313" key="1">
    <source>
        <dbReference type="EMBL" id="CAB5214388.1"/>
    </source>
</evidence>
<accession>A0A6J7WNV9</accession>
<reference evidence="1" key="1">
    <citation type="submission" date="2020-05" db="EMBL/GenBank/DDBJ databases">
        <authorList>
            <person name="Chiriac C."/>
            <person name="Salcher M."/>
            <person name="Ghai R."/>
            <person name="Kavagutti S V."/>
        </authorList>
    </citation>
    <scope>NUCLEOTIDE SEQUENCE</scope>
</reference>